<evidence type="ECO:0000256" key="2">
    <source>
        <dbReference type="ARBA" id="ARBA00004906"/>
    </source>
</evidence>
<dbReference type="Proteomes" id="UP000504609">
    <property type="component" value="Unplaced"/>
</dbReference>
<dbReference type="Gene3D" id="3.30.40.10">
    <property type="entry name" value="Zinc/RING finger domain, C3HC4 (zinc finger)"/>
    <property type="match status" value="2"/>
</dbReference>
<dbReference type="FunFam" id="3.30.40.10:FF:000041">
    <property type="entry name" value="E3 ubiquitin-protein ligase SINAT3"/>
    <property type="match status" value="2"/>
</dbReference>
<reference evidence="15" key="1">
    <citation type="submission" date="2025-08" db="UniProtKB">
        <authorList>
            <consortium name="RefSeq"/>
        </authorList>
    </citation>
    <scope>IDENTIFICATION</scope>
    <source>
        <tissue evidence="15">Young leaves</tissue>
    </source>
</reference>
<dbReference type="AlphaFoldDB" id="A0A6J1GBP1"/>
<dbReference type="KEGG" id="cmos:111452508"/>
<dbReference type="InterPro" id="IPR044286">
    <property type="entry name" value="SINL_plant"/>
</dbReference>
<dbReference type="SUPFAM" id="SSF49599">
    <property type="entry name" value="TRAF domain-like"/>
    <property type="match status" value="2"/>
</dbReference>
<evidence type="ECO:0000313" key="15">
    <source>
        <dbReference type="RefSeq" id="XP_022949045.1"/>
    </source>
</evidence>
<dbReference type="GO" id="GO:0008270">
    <property type="term" value="F:zinc ion binding"/>
    <property type="evidence" value="ECO:0007669"/>
    <property type="project" value="UniProtKB-KW"/>
</dbReference>
<evidence type="ECO:0000256" key="11">
    <source>
        <dbReference type="PROSITE-ProRule" id="PRU00455"/>
    </source>
</evidence>
<feature type="domain" description="SIAH-type" evidence="13">
    <location>
        <begin position="362"/>
        <end position="420"/>
    </location>
</feature>
<keyword evidence="14" id="KW-1185">Reference proteome</keyword>
<comment type="function">
    <text evidence="10">E3 ubiquitin-protein ligase that mediates ubiquitination and subsequent proteasomal degradation of target proteins. E3 ubiquitin ligases accept ubiquitin from an E2 ubiquitin-conjugating enzyme in the form of a thioester and then directly transfers the ubiquitin to targeted substrates. It probably triggers the ubiquitin-mediated degradation of different substrates.</text>
</comment>
<dbReference type="PROSITE" id="PS51081">
    <property type="entry name" value="ZF_SIAH"/>
    <property type="match status" value="2"/>
</dbReference>
<dbReference type="InterPro" id="IPR049548">
    <property type="entry name" value="Sina-like_RING"/>
</dbReference>
<evidence type="ECO:0000256" key="6">
    <source>
        <dbReference type="ARBA" id="ARBA00022723"/>
    </source>
</evidence>
<evidence type="ECO:0000256" key="4">
    <source>
        <dbReference type="ARBA" id="ARBA00012483"/>
    </source>
</evidence>
<dbReference type="CDD" id="cd16571">
    <property type="entry name" value="RING-HC_SIAHs"/>
    <property type="match status" value="2"/>
</dbReference>
<feature type="region of interest" description="Disordered" evidence="12">
    <location>
        <begin position="272"/>
        <end position="295"/>
    </location>
</feature>
<dbReference type="GeneID" id="111452508"/>
<dbReference type="InterPro" id="IPR013083">
    <property type="entry name" value="Znf_RING/FYVE/PHD"/>
</dbReference>
<evidence type="ECO:0000256" key="8">
    <source>
        <dbReference type="ARBA" id="ARBA00022786"/>
    </source>
</evidence>
<dbReference type="Pfam" id="PF21361">
    <property type="entry name" value="Sina_ZnF"/>
    <property type="match status" value="2"/>
</dbReference>
<dbReference type="GO" id="GO:0016567">
    <property type="term" value="P:protein ubiquitination"/>
    <property type="evidence" value="ECO:0007669"/>
    <property type="project" value="UniProtKB-UniPathway"/>
</dbReference>
<evidence type="ECO:0000313" key="14">
    <source>
        <dbReference type="Proteomes" id="UP000504609"/>
    </source>
</evidence>
<dbReference type="InterPro" id="IPR013010">
    <property type="entry name" value="Znf_SIAH"/>
</dbReference>
<evidence type="ECO:0000256" key="3">
    <source>
        <dbReference type="ARBA" id="ARBA00009119"/>
    </source>
</evidence>
<dbReference type="RefSeq" id="XP_022949045.1">
    <property type="nucleotide sequence ID" value="XM_023093277.1"/>
</dbReference>
<evidence type="ECO:0000256" key="7">
    <source>
        <dbReference type="ARBA" id="ARBA00022771"/>
    </source>
</evidence>
<comment type="pathway">
    <text evidence="2">Protein modification; protein ubiquitination.</text>
</comment>
<evidence type="ECO:0000256" key="9">
    <source>
        <dbReference type="ARBA" id="ARBA00022833"/>
    </source>
</evidence>
<evidence type="ECO:0000256" key="10">
    <source>
        <dbReference type="ARBA" id="ARBA00024004"/>
    </source>
</evidence>
<keyword evidence="9" id="KW-0862">Zinc</keyword>
<protein>
    <recommendedName>
        <fullName evidence="4">RING-type E3 ubiquitin transferase</fullName>
        <ecNumber evidence="4">2.3.2.27</ecNumber>
    </recommendedName>
</protein>
<dbReference type="GO" id="GO:0061630">
    <property type="term" value="F:ubiquitin protein ligase activity"/>
    <property type="evidence" value="ECO:0007669"/>
    <property type="project" value="UniProtKB-EC"/>
</dbReference>
<dbReference type="PANTHER" id="PTHR46632:SF16">
    <property type="entry name" value="E3 UBIQUITIN-PROTEIN LIGASE SINA-LIKE 10"/>
    <property type="match status" value="1"/>
</dbReference>
<dbReference type="PANTHER" id="PTHR46632">
    <property type="entry name" value="E3 UBIQUITIN-PROTEIN LIGASE SINA-LIKE 4"/>
    <property type="match status" value="1"/>
</dbReference>
<keyword evidence="5" id="KW-0808">Transferase</keyword>
<gene>
    <name evidence="15" type="primary">LOC111452508</name>
</gene>
<keyword evidence="8" id="KW-0833">Ubl conjugation pathway</keyword>
<dbReference type="UniPathway" id="UPA00143"/>
<proteinExistence type="inferred from homology"/>
<evidence type="ECO:0000256" key="12">
    <source>
        <dbReference type="SAM" id="MobiDB-lite"/>
    </source>
</evidence>
<evidence type="ECO:0000256" key="5">
    <source>
        <dbReference type="ARBA" id="ARBA00022679"/>
    </source>
</evidence>
<sequence>MADSRSSDGEKERRRSVNCSRGKNEAMKVIFTDPQILDCYICCEPLSVPVYQCENGHISCSSCCSKVHNKCPSCSLAIGYIRCRAIEKVLESIKIPCQNSTYGCKITMNLNQINEHETSCPYEPCSCPISDCSYVDSAEHLGSHFRKRHPDSAKSFLYNSRFTICLNSGDRYRIFQAENDDAVFVLSYSFEIFGNAVTLSRIGSPLCEKKFCYDIKAKSQGSVLSLQSVANEIRRWIEDPPFKGSLLIPNEFFGSSSAQTILEIRIWPSRMAGSRSSDGEKERRSSANSSRRKNETMKVILTDPQVLDCYICCEPLSVPVYQCENGHISCSSCCSKVQNKCPSCSLAIGYMRCRAIEKVLESIKMPCQNSRYGCKTTTNLNQINEHETLCPYQPCSCPLSDCSYVDSAEYLSSHFRKRHQDSAKSISYNSRFTICLNSDDKYCIFQAENDGVLFVLSYSFETFGDAVTLNRIGPRSSEKKFCYDIKAKSQGSVLSLLSVAKEIQRWTEDPPSKGSLLIPNEFFGSSSAQTILEIRIWPSR</sequence>
<organism evidence="14 15">
    <name type="scientific">Cucurbita moschata</name>
    <name type="common">Winter crookneck squash</name>
    <name type="synonym">Cucurbita pepo var. moschata</name>
    <dbReference type="NCBI Taxonomy" id="3662"/>
    <lineage>
        <taxon>Eukaryota</taxon>
        <taxon>Viridiplantae</taxon>
        <taxon>Streptophyta</taxon>
        <taxon>Embryophyta</taxon>
        <taxon>Tracheophyta</taxon>
        <taxon>Spermatophyta</taxon>
        <taxon>Magnoliopsida</taxon>
        <taxon>eudicotyledons</taxon>
        <taxon>Gunneridae</taxon>
        <taxon>Pentapetalae</taxon>
        <taxon>rosids</taxon>
        <taxon>fabids</taxon>
        <taxon>Cucurbitales</taxon>
        <taxon>Cucurbitaceae</taxon>
        <taxon>Cucurbiteae</taxon>
        <taxon>Cucurbita</taxon>
    </lineage>
</organism>
<evidence type="ECO:0000259" key="13">
    <source>
        <dbReference type="PROSITE" id="PS51081"/>
    </source>
</evidence>
<feature type="domain" description="SIAH-type" evidence="13">
    <location>
        <begin position="92"/>
        <end position="150"/>
    </location>
</feature>
<keyword evidence="7 11" id="KW-0863">Zinc-finger</keyword>
<comment type="catalytic activity">
    <reaction evidence="1">
        <text>S-ubiquitinyl-[E2 ubiquitin-conjugating enzyme]-L-cysteine + [acceptor protein]-L-lysine = [E2 ubiquitin-conjugating enzyme]-L-cysteine + N(6)-ubiquitinyl-[acceptor protein]-L-lysine.</text>
        <dbReference type="EC" id="2.3.2.27"/>
    </reaction>
</comment>
<accession>A0A6J1GBP1</accession>
<name>A0A6J1GBP1_CUCMO</name>
<comment type="similarity">
    <text evidence="3">Belongs to the SINA (Seven in absentia) family.</text>
</comment>
<keyword evidence="6" id="KW-0479">Metal-binding</keyword>
<evidence type="ECO:0000256" key="1">
    <source>
        <dbReference type="ARBA" id="ARBA00000900"/>
    </source>
</evidence>
<dbReference type="EC" id="2.3.2.27" evidence="4"/>
<dbReference type="Pfam" id="PF21362">
    <property type="entry name" value="Sina_RING"/>
    <property type="match status" value="2"/>
</dbReference>